<protein>
    <submittedName>
        <fullName evidence="1">Uncharacterized protein</fullName>
    </submittedName>
</protein>
<dbReference type="AlphaFoldDB" id="A0A4Y8MUV9"/>
<dbReference type="EMBL" id="SNVI01000002">
    <property type="protein sequence ID" value="TFE41336.1"/>
    <property type="molecule type" value="Genomic_DNA"/>
</dbReference>
<gene>
    <name evidence="1" type="ORF">E2553_32195</name>
</gene>
<dbReference type="RefSeq" id="WP_134464277.1">
    <property type="nucleotide sequence ID" value="NZ_JBHSSZ010000142.1"/>
</dbReference>
<name>A0A4Y8MUV9_9BURK</name>
<accession>A0A4Y8MUV9</accession>
<evidence type="ECO:0000313" key="2">
    <source>
        <dbReference type="Proteomes" id="UP000297385"/>
    </source>
</evidence>
<proteinExistence type="predicted"/>
<evidence type="ECO:0000313" key="1">
    <source>
        <dbReference type="EMBL" id="TFE41336.1"/>
    </source>
</evidence>
<dbReference type="Proteomes" id="UP000297385">
    <property type="component" value="Unassembled WGS sequence"/>
</dbReference>
<reference evidence="1 2" key="1">
    <citation type="submission" date="2019-03" db="EMBL/GenBank/DDBJ databases">
        <title>Complete Genome Sequence of Paraburkholderia dipogonis ICMP 19430T, a Nitrogen-fixing Symbiont of the South African Invasive Legume Dipogon lignosus in New Zealand.</title>
        <authorList>
            <person name="De Meyer S.E."/>
        </authorList>
    </citation>
    <scope>NUCLEOTIDE SEQUENCE [LARGE SCALE GENOMIC DNA]</scope>
    <source>
        <strain evidence="1 2">ICMP 19430</strain>
    </source>
</reference>
<sequence length="88" mass="9526">MPERPVRTLYLCVYYDATAARAQNCADTHYIAGHIGRIGHADGTISLLANDFQDARDVAVDTPRGKLNAIDRAASASGTSYVRSFPLN</sequence>
<comment type="caution">
    <text evidence="1">The sequence shown here is derived from an EMBL/GenBank/DDBJ whole genome shotgun (WGS) entry which is preliminary data.</text>
</comment>
<organism evidence="1 2">
    <name type="scientific">Paraburkholderia dipogonis</name>
    <dbReference type="NCBI Taxonomy" id="1211383"/>
    <lineage>
        <taxon>Bacteria</taxon>
        <taxon>Pseudomonadati</taxon>
        <taxon>Pseudomonadota</taxon>
        <taxon>Betaproteobacteria</taxon>
        <taxon>Burkholderiales</taxon>
        <taxon>Burkholderiaceae</taxon>
        <taxon>Paraburkholderia</taxon>
    </lineage>
</organism>
<dbReference type="GeneID" id="97309212"/>